<keyword evidence="1" id="KW-1133">Transmembrane helix</keyword>
<gene>
    <name evidence="2" type="ORF">ANCCAN_16829</name>
</gene>
<keyword evidence="1" id="KW-0472">Membrane</keyword>
<evidence type="ECO:0000313" key="3">
    <source>
        <dbReference type="Proteomes" id="UP000252519"/>
    </source>
</evidence>
<comment type="caution">
    <text evidence="2">The sequence shown here is derived from an EMBL/GenBank/DDBJ whole genome shotgun (WGS) entry which is preliminary data.</text>
</comment>
<protein>
    <submittedName>
        <fullName evidence="2">Uncharacterized protein</fullName>
    </submittedName>
</protein>
<proteinExistence type="predicted"/>
<name>A0A368FYK2_ANCCA</name>
<dbReference type="OrthoDB" id="5823398at2759"/>
<dbReference type="EMBL" id="JOJR01000483">
    <property type="protein sequence ID" value="RCN37264.1"/>
    <property type="molecule type" value="Genomic_DNA"/>
</dbReference>
<evidence type="ECO:0000256" key="1">
    <source>
        <dbReference type="SAM" id="Phobius"/>
    </source>
</evidence>
<reference evidence="2 3" key="1">
    <citation type="submission" date="2014-10" db="EMBL/GenBank/DDBJ databases">
        <title>Draft genome of the hookworm Ancylostoma caninum.</title>
        <authorList>
            <person name="Mitreva M."/>
        </authorList>
    </citation>
    <scope>NUCLEOTIDE SEQUENCE [LARGE SCALE GENOMIC DNA]</scope>
    <source>
        <strain evidence="2 3">Baltimore</strain>
    </source>
</reference>
<accession>A0A368FYK2</accession>
<keyword evidence="1" id="KW-0812">Transmembrane</keyword>
<organism evidence="2 3">
    <name type="scientific">Ancylostoma caninum</name>
    <name type="common">Dog hookworm</name>
    <dbReference type="NCBI Taxonomy" id="29170"/>
    <lineage>
        <taxon>Eukaryota</taxon>
        <taxon>Metazoa</taxon>
        <taxon>Ecdysozoa</taxon>
        <taxon>Nematoda</taxon>
        <taxon>Chromadorea</taxon>
        <taxon>Rhabditida</taxon>
        <taxon>Rhabditina</taxon>
        <taxon>Rhabditomorpha</taxon>
        <taxon>Strongyloidea</taxon>
        <taxon>Ancylostomatidae</taxon>
        <taxon>Ancylostomatinae</taxon>
        <taxon>Ancylostoma</taxon>
    </lineage>
</organism>
<evidence type="ECO:0000313" key="2">
    <source>
        <dbReference type="EMBL" id="RCN37264.1"/>
    </source>
</evidence>
<feature type="non-terminal residue" evidence="2">
    <location>
        <position position="1"/>
    </location>
</feature>
<dbReference type="AlphaFoldDB" id="A0A368FYK2"/>
<sequence length="113" mass="13169">SYEFLQKFDHFFAIYYITIVFFVSCLVVCNISLLDAYRSEKQTARRRGMLNVRFRPVMHLRGDDDWRKQIGMETLNNQMMDENGIVFDMNPTSNSRVQSIFTGPTGRGSRIGT</sequence>
<feature type="transmembrane region" description="Helical" evidence="1">
    <location>
        <begin position="12"/>
        <end position="37"/>
    </location>
</feature>
<dbReference type="Proteomes" id="UP000252519">
    <property type="component" value="Unassembled WGS sequence"/>
</dbReference>
<keyword evidence="3" id="KW-1185">Reference proteome</keyword>